<gene>
    <name evidence="2" type="ORF">ASPWEDRAFT_26227</name>
</gene>
<dbReference type="VEuPathDB" id="FungiDB:ASPWEDRAFT_26227"/>
<accession>A0A1L9RPJ3</accession>
<feature type="chain" id="PRO_5012001809" description="Mating alpha-pheromone PpgA" evidence="1">
    <location>
        <begin position="19"/>
        <end position="101"/>
    </location>
</feature>
<dbReference type="OrthoDB" id="3641074at2759"/>
<proteinExistence type="predicted"/>
<dbReference type="EMBL" id="KV878211">
    <property type="protein sequence ID" value="OJJ36773.1"/>
    <property type="molecule type" value="Genomic_DNA"/>
</dbReference>
<dbReference type="RefSeq" id="XP_040690449.1">
    <property type="nucleotide sequence ID" value="XM_040832823.1"/>
</dbReference>
<dbReference type="Proteomes" id="UP000184383">
    <property type="component" value="Unassembled WGS sequence"/>
</dbReference>
<feature type="signal peptide" evidence="1">
    <location>
        <begin position="1"/>
        <end position="18"/>
    </location>
</feature>
<evidence type="ECO:0000256" key="1">
    <source>
        <dbReference type="SAM" id="SignalP"/>
    </source>
</evidence>
<evidence type="ECO:0008006" key="4">
    <source>
        <dbReference type="Google" id="ProtNLM"/>
    </source>
</evidence>
<evidence type="ECO:0000313" key="3">
    <source>
        <dbReference type="Proteomes" id="UP000184383"/>
    </source>
</evidence>
<name>A0A1L9RPJ3_ASPWE</name>
<dbReference type="AlphaFoldDB" id="A0A1L9RPJ3"/>
<organism evidence="2 3">
    <name type="scientific">Aspergillus wentii DTO 134E9</name>
    <dbReference type="NCBI Taxonomy" id="1073089"/>
    <lineage>
        <taxon>Eukaryota</taxon>
        <taxon>Fungi</taxon>
        <taxon>Dikarya</taxon>
        <taxon>Ascomycota</taxon>
        <taxon>Pezizomycotina</taxon>
        <taxon>Eurotiomycetes</taxon>
        <taxon>Eurotiomycetidae</taxon>
        <taxon>Eurotiales</taxon>
        <taxon>Aspergillaceae</taxon>
        <taxon>Aspergillus</taxon>
        <taxon>Aspergillus subgen. Cremei</taxon>
    </lineage>
</organism>
<sequence length="101" mass="10781">MQLVSIVVAMLAATNVQAAAMEKWCAYPGQGCSVMKRAADATNDIKRSAEALAKAMPDASPDALQKWCYLPGQGCHKIKRAAEAVNDVKRSAEVMAAIDEE</sequence>
<evidence type="ECO:0000313" key="2">
    <source>
        <dbReference type="EMBL" id="OJJ36773.1"/>
    </source>
</evidence>
<dbReference type="GeneID" id="63748671"/>
<reference evidence="3" key="1">
    <citation type="journal article" date="2017" name="Genome Biol.">
        <title>Comparative genomics reveals high biological diversity and specific adaptations in the industrially and medically important fungal genus Aspergillus.</title>
        <authorList>
            <person name="de Vries R.P."/>
            <person name="Riley R."/>
            <person name="Wiebenga A."/>
            <person name="Aguilar-Osorio G."/>
            <person name="Amillis S."/>
            <person name="Uchima C.A."/>
            <person name="Anderluh G."/>
            <person name="Asadollahi M."/>
            <person name="Askin M."/>
            <person name="Barry K."/>
            <person name="Battaglia E."/>
            <person name="Bayram O."/>
            <person name="Benocci T."/>
            <person name="Braus-Stromeyer S.A."/>
            <person name="Caldana C."/>
            <person name="Canovas D."/>
            <person name="Cerqueira G.C."/>
            <person name="Chen F."/>
            <person name="Chen W."/>
            <person name="Choi C."/>
            <person name="Clum A."/>
            <person name="Dos Santos R.A."/>
            <person name="Damasio A.R."/>
            <person name="Diallinas G."/>
            <person name="Emri T."/>
            <person name="Fekete E."/>
            <person name="Flipphi M."/>
            <person name="Freyberg S."/>
            <person name="Gallo A."/>
            <person name="Gournas C."/>
            <person name="Habgood R."/>
            <person name="Hainaut M."/>
            <person name="Harispe M.L."/>
            <person name="Henrissat B."/>
            <person name="Hilden K.S."/>
            <person name="Hope R."/>
            <person name="Hossain A."/>
            <person name="Karabika E."/>
            <person name="Karaffa L."/>
            <person name="Karanyi Z."/>
            <person name="Krasevec N."/>
            <person name="Kuo A."/>
            <person name="Kusch H."/>
            <person name="LaButti K."/>
            <person name="Lagendijk E.L."/>
            <person name="Lapidus A."/>
            <person name="Levasseur A."/>
            <person name="Lindquist E."/>
            <person name="Lipzen A."/>
            <person name="Logrieco A.F."/>
            <person name="MacCabe A."/>
            <person name="Maekelae M.R."/>
            <person name="Malavazi I."/>
            <person name="Melin P."/>
            <person name="Meyer V."/>
            <person name="Mielnichuk N."/>
            <person name="Miskei M."/>
            <person name="Molnar A.P."/>
            <person name="Mule G."/>
            <person name="Ngan C.Y."/>
            <person name="Orejas M."/>
            <person name="Orosz E."/>
            <person name="Ouedraogo J.P."/>
            <person name="Overkamp K.M."/>
            <person name="Park H.-S."/>
            <person name="Perrone G."/>
            <person name="Piumi F."/>
            <person name="Punt P.J."/>
            <person name="Ram A.F."/>
            <person name="Ramon A."/>
            <person name="Rauscher S."/>
            <person name="Record E."/>
            <person name="Riano-Pachon D.M."/>
            <person name="Robert V."/>
            <person name="Roehrig J."/>
            <person name="Ruller R."/>
            <person name="Salamov A."/>
            <person name="Salih N.S."/>
            <person name="Samson R.A."/>
            <person name="Sandor E."/>
            <person name="Sanguinetti M."/>
            <person name="Schuetze T."/>
            <person name="Sepcic K."/>
            <person name="Shelest E."/>
            <person name="Sherlock G."/>
            <person name="Sophianopoulou V."/>
            <person name="Squina F.M."/>
            <person name="Sun H."/>
            <person name="Susca A."/>
            <person name="Todd R.B."/>
            <person name="Tsang A."/>
            <person name="Unkles S.E."/>
            <person name="van de Wiele N."/>
            <person name="van Rossen-Uffink D."/>
            <person name="Oliveira J.V."/>
            <person name="Vesth T.C."/>
            <person name="Visser J."/>
            <person name="Yu J.-H."/>
            <person name="Zhou M."/>
            <person name="Andersen M.R."/>
            <person name="Archer D.B."/>
            <person name="Baker S.E."/>
            <person name="Benoit I."/>
            <person name="Brakhage A.A."/>
            <person name="Braus G.H."/>
            <person name="Fischer R."/>
            <person name="Frisvad J.C."/>
            <person name="Goldman G.H."/>
            <person name="Houbraken J."/>
            <person name="Oakley B."/>
            <person name="Pocsi I."/>
            <person name="Scazzocchio C."/>
            <person name="Seiboth B."/>
            <person name="vanKuyk P.A."/>
            <person name="Wortman J."/>
            <person name="Dyer P.S."/>
            <person name="Grigoriev I.V."/>
        </authorList>
    </citation>
    <scope>NUCLEOTIDE SEQUENCE [LARGE SCALE GENOMIC DNA]</scope>
    <source>
        <strain evidence="3">DTO 134E9</strain>
    </source>
</reference>
<protein>
    <recommendedName>
        <fullName evidence="4">Mating alpha-pheromone PpgA</fullName>
    </recommendedName>
</protein>
<keyword evidence="1" id="KW-0732">Signal</keyword>
<keyword evidence="3" id="KW-1185">Reference proteome</keyword>